<accession>X1ET96</accession>
<comment type="catalytic activity">
    <reaction evidence="1">
        <text>(2R)-3-phosphoglycerate + ATP = (2R)-3-phospho-glyceroyl phosphate + ADP</text>
        <dbReference type="Rhea" id="RHEA:14801"/>
        <dbReference type="ChEBI" id="CHEBI:30616"/>
        <dbReference type="ChEBI" id="CHEBI:57604"/>
        <dbReference type="ChEBI" id="CHEBI:58272"/>
        <dbReference type="ChEBI" id="CHEBI:456216"/>
        <dbReference type="EC" id="2.7.2.3"/>
    </reaction>
</comment>
<dbReference type="GO" id="GO:0043531">
    <property type="term" value="F:ADP binding"/>
    <property type="evidence" value="ECO:0007669"/>
    <property type="project" value="TreeGrafter"/>
</dbReference>
<sequence length="147" mass="16275">MEFPTLDKAEVQGKTVLVRVDINSPIDPKTGEILDDTRIRRCAPTIKELAEKGAKVVVLAHQGRPGDEDFTTLEKHSKKLSAAIGLDVEYIQDIFGPTAKSAIQKMQPGEILLLENVRFCAEETLKGPPEKMAKTHLVRRLAELADM</sequence>
<dbReference type="GO" id="GO:0005829">
    <property type="term" value="C:cytosol"/>
    <property type="evidence" value="ECO:0007669"/>
    <property type="project" value="TreeGrafter"/>
</dbReference>
<dbReference type="SUPFAM" id="SSF53748">
    <property type="entry name" value="Phosphoglycerate kinase"/>
    <property type="match status" value="1"/>
</dbReference>
<protein>
    <recommendedName>
        <fullName evidence="2">phosphoglycerate kinase</fullName>
        <ecNumber evidence="2">2.7.2.3</ecNumber>
    </recommendedName>
</protein>
<evidence type="ECO:0000256" key="6">
    <source>
        <dbReference type="ARBA" id="ARBA00022840"/>
    </source>
</evidence>
<dbReference type="GO" id="GO:0006096">
    <property type="term" value="P:glycolytic process"/>
    <property type="evidence" value="ECO:0007669"/>
    <property type="project" value="InterPro"/>
</dbReference>
<organism evidence="7">
    <name type="scientific">marine sediment metagenome</name>
    <dbReference type="NCBI Taxonomy" id="412755"/>
    <lineage>
        <taxon>unclassified sequences</taxon>
        <taxon>metagenomes</taxon>
        <taxon>ecological metagenomes</taxon>
    </lineage>
</organism>
<dbReference type="PANTHER" id="PTHR11406">
    <property type="entry name" value="PHOSPHOGLYCERATE KINASE"/>
    <property type="match status" value="1"/>
</dbReference>
<dbReference type="PRINTS" id="PR00477">
    <property type="entry name" value="PHGLYCKINASE"/>
</dbReference>
<dbReference type="InterPro" id="IPR015824">
    <property type="entry name" value="Phosphoglycerate_kinase_N"/>
</dbReference>
<evidence type="ECO:0000256" key="1">
    <source>
        <dbReference type="ARBA" id="ARBA00000642"/>
    </source>
</evidence>
<evidence type="ECO:0000313" key="7">
    <source>
        <dbReference type="EMBL" id="GAH11863.1"/>
    </source>
</evidence>
<keyword evidence="5" id="KW-0418">Kinase</keyword>
<dbReference type="Gene3D" id="3.40.50.1260">
    <property type="entry name" value="Phosphoglycerate kinase, N-terminal domain"/>
    <property type="match status" value="1"/>
</dbReference>
<evidence type="ECO:0000256" key="3">
    <source>
        <dbReference type="ARBA" id="ARBA00022679"/>
    </source>
</evidence>
<dbReference type="GO" id="GO:0005524">
    <property type="term" value="F:ATP binding"/>
    <property type="evidence" value="ECO:0007669"/>
    <property type="project" value="UniProtKB-KW"/>
</dbReference>
<keyword evidence="6" id="KW-0067">ATP-binding</keyword>
<dbReference type="InterPro" id="IPR036043">
    <property type="entry name" value="Phosphoglycerate_kinase_sf"/>
</dbReference>
<name>X1ET96_9ZZZZ</name>
<evidence type="ECO:0000256" key="2">
    <source>
        <dbReference type="ARBA" id="ARBA00013061"/>
    </source>
</evidence>
<keyword evidence="4" id="KW-0547">Nucleotide-binding</keyword>
<dbReference type="PANTHER" id="PTHR11406:SF23">
    <property type="entry name" value="PHOSPHOGLYCERATE KINASE 1, CHLOROPLASTIC-RELATED"/>
    <property type="match status" value="1"/>
</dbReference>
<dbReference type="EMBL" id="BART01035184">
    <property type="protein sequence ID" value="GAH11863.1"/>
    <property type="molecule type" value="Genomic_DNA"/>
</dbReference>
<proteinExistence type="predicted"/>
<dbReference type="GO" id="GO:0004618">
    <property type="term" value="F:phosphoglycerate kinase activity"/>
    <property type="evidence" value="ECO:0007669"/>
    <property type="project" value="UniProtKB-EC"/>
</dbReference>
<dbReference type="InterPro" id="IPR001576">
    <property type="entry name" value="Phosphoglycerate_kinase"/>
</dbReference>
<evidence type="ECO:0000256" key="5">
    <source>
        <dbReference type="ARBA" id="ARBA00022777"/>
    </source>
</evidence>
<keyword evidence="3" id="KW-0808">Transferase</keyword>
<feature type="non-terminal residue" evidence="7">
    <location>
        <position position="147"/>
    </location>
</feature>
<dbReference type="PROSITE" id="PS00111">
    <property type="entry name" value="PGLYCERATE_KINASE"/>
    <property type="match status" value="1"/>
</dbReference>
<evidence type="ECO:0000256" key="4">
    <source>
        <dbReference type="ARBA" id="ARBA00022741"/>
    </source>
</evidence>
<dbReference type="Pfam" id="PF00162">
    <property type="entry name" value="PGK"/>
    <property type="match status" value="1"/>
</dbReference>
<comment type="caution">
    <text evidence="7">The sequence shown here is derived from an EMBL/GenBank/DDBJ whole genome shotgun (WGS) entry which is preliminary data.</text>
</comment>
<dbReference type="EC" id="2.7.2.3" evidence="2"/>
<gene>
    <name evidence="7" type="ORF">S01H4_59867</name>
</gene>
<reference evidence="7" key="1">
    <citation type="journal article" date="2014" name="Front. Microbiol.">
        <title>High frequency of phylogenetically diverse reductive dehalogenase-homologous genes in deep subseafloor sedimentary metagenomes.</title>
        <authorList>
            <person name="Kawai M."/>
            <person name="Futagami T."/>
            <person name="Toyoda A."/>
            <person name="Takaki Y."/>
            <person name="Nishi S."/>
            <person name="Hori S."/>
            <person name="Arai W."/>
            <person name="Tsubouchi T."/>
            <person name="Morono Y."/>
            <person name="Uchiyama I."/>
            <person name="Ito T."/>
            <person name="Fujiyama A."/>
            <person name="Inagaki F."/>
            <person name="Takami H."/>
        </authorList>
    </citation>
    <scope>NUCLEOTIDE SEQUENCE</scope>
    <source>
        <strain evidence="7">Expedition CK06-06</strain>
    </source>
</reference>
<dbReference type="AlphaFoldDB" id="X1ET96"/>
<dbReference type="GO" id="GO:0006094">
    <property type="term" value="P:gluconeogenesis"/>
    <property type="evidence" value="ECO:0007669"/>
    <property type="project" value="TreeGrafter"/>
</dbReference>
<dbReference type="InterPro" id="IPR015911">
    <property type="entry name" value="Phosphoglycerate_kinase_CS"/>
</dbReference>